<dbReference type="Pfam" id="PF19916">
    <property type="entry name" value="VMAP-M0"/>
    <property type="match status" value="1"/>
</dbReference>
<gene>
    <name evidence="4" type="ORF">FNH08_49540</name>
</gene>
<proteinExistence type="predicted"/>
<evidence type="ECO:0000259" key="1">
    <source>
        <dbReference type="Pfam" id="PF19916"/>
    </source>
</evidence>
<protein>
    <submittedName>
        <fullName evidence="4">Uncharacterized protein</fullName>
    </submittedName>
</protein>
<dbReference type="InterPro" id="IPR045450">
    <property type="entry name" value="VMAP_C"/>
</dbReference>
<feature type="domain" description="vWA-MoxR associated protein middle region 0" evidence="1">
    <location>
        <begin position="132"/>
        <end position="231"/>
    </location>
</feature>
<keyword evidence="5" id="KW-1185">Reference proteome</keyword>
<dbReference type="RefSeq" id="WP_152778538.1">
    <property type="nucleotide sequence ID" value="NZ_VJZC01000998.1"/>
</dbReference>
<comment type="caution">
    <text evidence="4">The sequence shown here is derived from an EMBL/GenBank/DDBJ whole genome shotgun (WGS) entry which is preliminary data.</text>
</comment>
<accession>A0A5N8XZX2</accession>
<dbReference type="Pfam" id="PF19956">
    <property type="entry name" value="EAD2"/>
    <property type="match status" value="1"/>
</dbReference>
<dbReference type="AlphaFoldDB" id="A0A5N8XZX2"/>
<evidence type="ECO:0000313" key="4">
    <source>
        <dbReference type="EMBL" id="MPY64909.1"/>
    </source>
</evidence>
<organism evidence="4 5">
    <name type="scientific">Streptomyces spongiae</name>
    <dbReference type="NCBI Taxonomy" id="565072"/>
    <lineage>
        <taxon>Bacteria</taxon>
        <taxon>Bacillati</taxon>
        <taxon>Actinomycetota</taxon>
        <taxon>Actinomycetes</taxon>
        <taxon>Kitasatosporales</taxon>
        <taxon>Streptomycetaceae</taxon>
        <taxon>Streptomyces</taxon>
    </lineage>
</organism>
<reference evidence="4 5" key="1">
    <citation type="submission" date="2019-07" db="EMBL/GenBank/DDBJ databases">
        <title>New species of Amycolatopsis and Streptomyces.</title>
        <authorList>
            <person name="Duangmal K."/>
            <person name="Teo W.F.A."/>
            <person name="Lipun K."/>
        </authorList>
    </citation>
    <scope>NUCLEOTIDE SEQUENCE [LARGE SCALE GENOMIC DNA]</scope>
    <source>
        <strain evidence="4 5">NBRC 106415</strain>
    </source>
</reference>
<dbReference type="Proteomes" id="UP000400924">
    <property type="component" value="Unassembled WGS sequence"/>
</dbReference>
<dbReference type="Pfam" id="PF20028">
    <property type="entry name" value="VMAP-C"/>
    <property type="match status" value="1"/>
</dbReference>
<sequence length="513" mass="56224">MPTSGGWSVMLSAPRLLPPKAHLHLLLVEELCALDCVRDPGQRVLFGQSVGDYLKRPVDLPGRDARNDTVALVQAVLRDQEDLETAVEALLYAVVLHEGSDVGGTVRERVLSTWRPEADLPLPLLEAFGATDVSDGRALLIGHPGVDRNKLRDRLAHELRLDLPHHLAPAELFDHLLNANAQADGLPPAVLLVELTAVLTAGESERQRLRGWCDAWSARAGVQETLLRRRRQIEAASPPDQEIPRCLTIMVDPAADGSPDIYVRHWVNPTAGYWAPLAGSTERTTMQSLGAAVERAIRLGEEFWATADCAGDDPSPVHVEFVLPYALLNHDVAGLGTDTDGSGAVPIGLRYYVHLRSLERMRARDPGQLRRWRLRWKALRAAAVAHPHGWTAGAGDHTAGLRIWRNKLVADQQLTAVTLNAPALEGQALEPLKAAIAEGVGVALWDRRDPALQQVPTQLDMFIAYPAAQLPVTIHRLRMKAETDENGAQLPGRHVALLYDDPFRLIDCEEVPA</sequence>
<name>A0A5N8XZX2_9ACTN</name>
<dbReference type="InterPro" id="IPR045555">
    <property type="entry name" value="VMAP-M0"/>
</dbReference>
<feature type="domain" description="Effector-associated" evidence="2">
    <location>
        <begin position="28"/>
        <end position="90"/>
    </location>
</feature>
<dbReference type="InterPro" id="IPR045431">
    <property type="entry name" value="EAD2"/>
</dbReference>
<evidence type="ECO:0000259" key="3">
    <source>
        <dbReference type="Pfam" id="PF20028"/>
    </source>
</evidence>
<dbReference type="EMBL" id="VJZC01000998">
    <property type="protein sequence ID" value="MPY64909.1"/>
    <property type="molecule type" value="Genomic_DNA"/>
</dbReference>
<evidence type="ECO:0000313" key="5">
    <source>
        <dbReference type="Proteomes" id="UP000400924"/>
    </source>
</evidence>
<feature type="domain" description="vWA-MoxR associated protein C-terminal" evidence="3">
    <location>
        <begin position="262"/>
        <end position="502"/>
    </location>
</feature>
<dbReference type="OrthoDB" id="3867284at2"/>
<evidence type="ECO:0000259" key="2">
    <source>
        <dbReference type="Pfam" id="PF19956"/>
    </source>
</evidence>